<keyword evidence="2" id="KW-1185">Reference proteome</keyword>
<protein>
    <submittedName>
        <fullName evidence="1">Uncharacterized protein</fullName>
    </submittedName>
</protein>
<evidence type="ECO:0000313" key="2">
    <source>
        <dbReference type="Proteomes" id="UP000887013"/>
    </source>
</evidence>
<proteinExistence type="predicted"/>
<comment type="caution">
    <text evidence="1">The sequence shown here is derived from an EMBL/GenBank/DDBJ whole genome shotgun (WGS) entry which is preliminary data.</text>
</comment>
<sequence length="81" mass="9728">MLIGFRRRSSLKLRFRPDSRCLPRAPSEKMGDLTKTRQAAYSVRTLYFDRAREIFKEHEVERVKETRSTQCTTARDRFLLF</sequence>
<gene>
    <name evidence="1" type="ORF">NPIL_282961</name>
</gene>
<name>A0A8X6TMV6_NEPPI</name>
<organism evidence="1 2">
    <name type="scientific">Nephila pilipes</name>
    <name type="common">Giant wood spider</name>
    <name type="synonym">Nephila maculata</name>
    <dbReference type="NCBI Taxonomy" id="299642"/>
    <lineage>
        <taxon>Eukaryota</taxon>
        <taxon>Metazoa</taxon>
        <taxon>Ecdysozoa</taxon>
        <taxon>Arthropoda</taxon>
        <taxon>Chelicerata</taxon>
        <taxon>Arachnida</taxon>
        <taxon>Araneae</taxon>
        <taxon>Araneomorphae</taxon>
        <taxon>Entelegynae</taxon>
        <taxon>Araneoidea</taxon>
        <taxon>Nephilidae</taxon>
        <taxon>Nephila</taxon>
    </lineage>
</organism>
<evidence type="ECO:0000313" key="1">
    <source>
        <dbReference type="EMBL" id="GFT27712.1"/>
    </source>
</evidence>
<dbReference type="Proteomes" id="UP000887013">
    <property type="component" value="Unassembled WGS sequence"/>
</dbReference>
<reference evidence="1" key="1">
    <citation type="submission" date="2020-08" db="EMBL/GenBank/DDBJ databases">
        <title>Multicomponent nature underlies the extraordinary mechanical properties of spider dragline silk.</title>
        <authorList>
            <person name="Kono N."/>
            <person name="Nakamura H."/>
            <person name="Mori M."/>
            <person name="Yoshida Y."/>
            <person name="Ohtoshi R."/>
            <person name="Malay A.D."/>
            <person name="Moran D.A.P."/>
            <person name="Tomita M."/>
            <person name="Numata K."/>
            <person name="Arakawa K."/>
        </authorList>
    </citation>
    <scope>NUCLEOTIDE SEQUENCE</scope>
</reference>
<dbReference type="EMBL" id="BMAW01107121">
    <property type="protein sequence ID" value="GFT27712.1"/>
    <property type="molecule type" value="Genomic_DNA"/>
</dbReference>
<accession>A0A8X6TMV6</accession>
<dbReference type="AlphaFoldDB" id="A0A8X6TMV6"/>